<dbReference type="eggNOG" id="ENOG502SGKD">
    <property type="taxonomic scope" value="Eukaryota"/>
</dbReference>
<dbReference type="Gene3D" id="3.40.50.11350">
    <property type="match status" value="1"/>
</dbReference>
<dbReference type="Proteomes" id="UP000266841">
    <property type="component" value="Unassembled WGS sequence"/>
</dbReference>
<dbReference type="OrthoDB" id="45960at2759"/>
<evidence type="ECO:0000313" key="1">
    <source>
        <dbReference type="EMBL" id="EJK44263.1"/>
    </source>
</evidence>
<evidence type="ECO:0008006" key="3">
    <source>
        <dbReference type="Google" id="ProtNLM"/>
    </source>
</evidence>
<organism evidence="1 2">
    <name type="scientific">Thalassiosira oceanica</name>
    <name type="common">Marine diatom</name>
    <dbReference type="NCBI Taxonomy" id="159749"/>
    <lineage>
        <taxon>Eukaryota</taxon>
        <taxon>Sar</taxon>
        <taxon>Stramenopiles</taxon>
        <taxon>Ochrophyta</taxon>
        <taxon>Bacillariophyta</taxon>
        <taxon>Coscinodiscophyceae</taxon>
        <taxon>Thalassiosirophycidae</taxon>
        <taxon>Thalassiosirales</taxon>
        <taxon>Thalassiosiraceae</taxon>
        <taxon>Thalassiosira</taxon>
    </lineage>
</organism>
<sequence length="407" mass="45528">MALGFADRPRPACAADHVPVRQLRPQVTQQQRRRPVGSFWWPSPATDGGFLSAFHRMQHSNDCRASKFFVMQSKKNNKGDNRGLSAWASITYMHVIHAFGDGDNSTLGRRRVLVNDERLWPMAKNCRHGPETRECFFLPLSSCGMGDVDAPHSPNAVELADAKDEYDRSIRTIYSSPNSLYARNVKDQTSWSGLPGQTSDHSQTALTAAFLAYTLNPQPWLREEIDRRLRRSVPPDLDPRRTVGVPIRRSDKCMHHNVTGSAGGELDCPPLEVYLDAVRSFVKMDPLIQHVIVTSEDPTVCPEFIQLISKELPQLTVVQNVGDVQQGTGSASKLESYKATANNEDVIASAMTSLHLHLRARYFVLTTKSSWSCTISILARIYGVADIYTIDIGRNRNMYSQMARRGG</sequence>
<name>K0QYN5_THAOC</name>
<dbReference type="AlphaFoldDB" id="K0QYN5"/>
<evidence type="ECO:0000313" key="2">
    <source>
        <dbReference type="Proteomes" id="UP000266841"/>
    </source>
</evidence>
<dbReference type="PANTHER" id="PTHR13132">
    <property type="entry name" value="ALPHA- 1,6 -FUCOSYLTRANSFERASE"/>
    <property type="match status" value="1"/>
</dbReference>
<dbReference type="OMA" id="WSCTISI"/>
<proteinExistence type="predicted"/>
<gene>
    <name evidence="1" type="ORF">THAOC_37209</name>
</gene>
<dbReference type="EMBL" id="AGNL01049951">
    <property type="protein sequence ID" value="EJK44263.1"/>
    <property type="molecule type" value="Genomic_DNA"/>
</dbReference>
<protein>
    <recommendedName>
        <fullName evidence="3">GT23 domain-containing protein</fullName>
    </recommendedName>
</protein>
<dbReference type="PANTHER" id="PTHR13132:SF29">
    <property type="entry name" value="ALPHA-(1,6)-FUCOSYLTRANSFERASE"/>
    <property type="match status" value="1"/>
</dbReference>
<dbReference type="GO" id="GO:0046921">
    <property type="term" value="F:alpha-(1-&gt;6)-fucosyltransferase activity"/>
    <property type="evidence" value="ECO:0007669"/>
    <property type="project" value="TreeGrafter"/>
</dbReference>
<reference evidence="1 2" key="1">
    <citation type="journal article" date="2012" name="Genome Biol.">
        <title>Genome and low-iron response of an oceanic diatom adapted to chronic iron limitation.</title>
        <authorList>
            <person name="Lommer M."/>
            <person name="Specht M."/>
            <person name="Roy A.S."/>
            <person name="Kraemer L."/>
            <person name="Andreson R."/>
            <person name="Gutowska M.A."/>
            <person name="Wolf J."/>
            <person name="Bergner S.V."/>
            <person name="Schilhabel M.B."/>
            <person name="Klostermeier U.C."/>
            <person name="Beiko R.G."/>
            <person name="Rosenstiel P."/>
            <person name="Hippler M."/>
            <person name="Laroche J."/>
        </authorList>
    </citation>
    <scope>NUCLEOTIDE SEQUENCE [LARGE SCALE GENOMIC DNA]</scope>
    <source>
        <strain evidence="1 2">CCMP1005</strain>
    </source>
</reference>
<dbReference type="GO" id="GO:0006487">
    <property type="term" value="P:protein N-linked glycosylation"/>
    <property type="evidence" value="ECO:0007669"/>
    <property type="project" value="TreeGrafter"/>
</dbReference>
<keyword evidence="2" id="KW-1185">Reference proteome</keyword>
<comment type="caution">
    <text evidence="1">The sequence shown here is derived from an EMBL/GenBank/DDBJ whole genome shotgun (WGS) entry which is preliminary data.</text>
</comment>
<accession>K0QYN5</accession>